<dbReference type="Gene3D" id="3.30.530.20">
    <property type="match status" value="1"/>
</dbReference>
<dbReference type="SUPFAM" id="SSF55961">
    <property type="entry name" value="Bet v1-like"/>
    <property type="match status" value="1"/>
</dbReference>
<sequence>MQALYILLGAVLLIILGLVIFSLFLPSLIRVERSRTIKAPIETLFEQVNDLKNWPTWSPWFGLDPNMQTTFGEKTSGAGAFYRWHSQQKHVGSGSVTINESRPYELITCDIHFEGRGINKSTFRFEPGTPGVKITWTFEMNTGLHPIKKLFGRLMDKYVGPDFEKGLRKIETITTT</sequence>
<organism evidence="2 3">
    <name type="scientific">Chitinophaga skermanii</name>
    <dbReference type="NCBI Taxonomy" id="331697"/>
    <lineage>
        <taxon>Bacteria</taxon>
        <taxon>Pseudomonadati</taxon>
        <taxon>Bacteroidota</taxon>
        <taxon>Chitinophagia</taxon>
        <taxon>Chitinophagales</taxon>
        <taxon>Chitinophagaceae</taxon>
        <taxon>Chitinophaga</taxon>
    </lineage>
</organism>
<accession>A0A327QKW2</accession>
<dbReference type="AlphaFoldDB" id="A0A327QKW2"/>
<dbReference type="InterPro" id="IPR023393">
    <property type="entry name" value="START-like_dom_sf"/>
</dbReference>
<dbReference type="Proteomes" id="UP000249547">
    <property type="component" value="Unassembled WGS sequence"/>
</dbReference>
<dbReference type="OrthoDB" id="9807923at2"/>
<reference evidence="2 3" key="1">
    <citation type="submission" date="2018-06" db="EMBL/GenBank/DDBJ databases">
        <title>Genomic Encyclopedia of Archaeal and Bacterial Type Strains, Phase II (KMG-II): from individual species to whole genera.</title>
        <authorList>
            <person name="Goeker M."/>
        </authorList>
    </citation>
    <scope>NUCLEOTIDE SEQUENCE [LARGE SCALE GENOMIC DNA]</scope>
    <source>
        <strain evidence="2 3">DSM 23857</strain>
    </source>
</reference>
<protein>
    <submittedName>
        <fullName evidence="2">Polyketide cyclase/dehydrase/lipid transport protein</fullName>
    </submittedName>
</protein>
<evidence type="ECO:0000256" key="1">
    <source>
        <dbReference type="SAM" id="Phobius"/>
    </source>
</evidence>
<name>A0A327QKW2_9BACT</name>
<dbReference type="EMBL" id="QLLL01000004">
    <property type="protein sequence ID" value="RAJ05296.1"/>
    <property type="molecule type" value="Genomic_DNA"/>
</dbReference>
<dbReference type="CDD" id="cd07818">
    <property type="entry name" value="SRPBCC_1"/>
    <property type="match status" value="1"/>
</dbReference>
<comment type="caution">
    <text evidence="2">The sequence shown here is derived from an EMBL/GenBank/DDBJ whole genome shotgun (WGS) entry which is preliminary data.</text>
</comment>
<evidence type="ECO:0000313" key="2">
    <source>
        <dbReference type="EMBL" id="RAJ05296.1"/>
    </source>
</evidence>
<proteinExistence type="predicted"/>
<dbReference type="RefSeq" id="WP_111597900.1">
    <property type="nucleotide sequence ID" value="NZ_QLLL01000004.1"/>
</dbReference>
<gene>
    <name evidence="2" type="ORF">LX64_02453</name>
</gene>
<dbReference type="InterPro" id="IPR019587">
    <property type="entry name" value="Polyketide_cyclase/dehydratase"/>
</dbReference>
<feature type="transmembrane region" description="Helical" evidence="1">
    <location>
        <begin position="6"/>
        <end position="29"/>
    </location>
</feature>
<keyword evidence="1" id="KW-0472">Membrane</keyword>
<keyword evidence="1" id="KW-0812">Transmembrane</keyword>
<keyword evidence="3" id="KW-1185">Reference proteome</keyword>
<keyword evidence="1" id="KW-1133">Transmembrane helix</keyword>
<evidence type="ECO:0000313" key="3">
    <source>
        <dbReference type="Proteomes" id="UP000249547"/>
    </source>
</evidence>
<dbReference type="Pfam" id="PF10604">
    <property type="entry name" value="Polyketide_cyc2"/>
    <property type="match status" value="1"/>
</dbReference>